<evidence type="ECO:0000256" key="2">
    <source>
        <dbReference type="ARBA" id="ARBA00022692"/>
    </source>
</evidence>
<accession>A0AAE4IF07</accession>
<feature type="transmembrane region" description="Helical" evidence="5">
    <location>
        <begin position="291"/>
        <end position="315"/>
    </location>
</feature>
<protein>
    <submittedName>
        <fullName evidence="6">Oligosaccharide flippase family protein</fullName>
    </submittedName>
</protein>
<evidence type="ECO:0000256" key="1">
    <source>
        <dbReference type="ARBA" id="ARBA00004141"/>
    </source>
</evidence>
<dbReference type="AlphaFoldDB" id="A0AAE4IF07"/>
<keyword evidence="2 5" id="KW-0812">Transmembrane</keyword>
<name>A0AAE4IF07_BACUN</name>
<proteinExistence type="predicted"/>
<feature type="transmembrane region" description="Helical" evidence="5">
    <location>
        <begin position="42"/>
        <end position="64"/>
    </location>
</feature>
<feature type="transmembrane region" description="Helical" evidence="5">
    <location>
        <begin position="9"/>
        <end position="30"/>
    </location>
</feature>
<feature type="transmembrane region" description="Helical" evidence="5">
    <location>
        <begin position="85"/>
        <end position="107"/>
    </location>
</feature>
<feature type="transmembrane region" description="Helical" evidence="5">
    <location>
        <begin position="209"/>
        <end position="228"/>
    </location>
</feature>
<dbReference type="Proteomes" id="UP001181247">
    <property type="component" value="Unassembled WGS sequence"/>
</dbReference>
<keyword evidence="4 5" id="KW-0472">Membrane</keyword>
<evidence type="ECO:0000313" key="6">
    <source>
        <dbReference type="EMBL" id="MDU0245154.1"/>
    </source>
</evidence>
<gene>
    <name evidence="6" type="ORF">RVH16_10580</name>
</gene>
<keyword evidence="3 5" id="KW-1133">Transmembrane helix</keyword>
<feature type="transmembrane region" description="Helical" evidence="5">
    <location>
        <begin position="169"/>
        <end position="189"/>
    </location>
</feature>
<dbReference type="EMBL" id="JAWDEU010000002">
    <property type="protein sequence ID" value="MDU0245154.1"/>
    <property type="molecule type" value="Genomic_DNA"/>
</dbReference>
<feature type="transmembrane region" description="Helical" evidence="5">
    <location>
        <begin position="417"/>
        <end position="437"/>
    </location>
</feature>
<dbReference type="PANTHER" id="PTHR43424">
    <property type="entry name" value="LOCUS PUTATIVE PROTEIN 1-RELATED"/>
    <property type="match status" value="1"/>
</dbReference>
<evidence type="ECO:0000256" key="5">
    <source>
        <dbReference type="SAM" id="Phobius"/>
    </source>
</evidence>
<feature type="transmembrane region" description="Helical" evidence="5">
    <location>
        <begin position="144"/>
        <end position="163"/>
    </location>
</feature>
<dbReference type="PANTHER" id="PTHR43424:SF1">
    <property type="entry name" value="LOCUS PUTATIVE PROTEIN 1-RELATED"/>
    <property type="match status" value="1"/>
</dbReference>
<organism evidence="6 7">
    <name type="scientific">Bacteroides uniformis</name>
    <dbReference type="NCBI Taxonomy" id="820"/>
    <lineage>
        <taxon>Bacteria</taxon>
        <taxon>Pseudomonadati</taxon>
        <taxon>Bacteroidota</taxon>
        <taxon>Bacteroidia</taxon>
        <taxon>Bacteroidales</taxon>
        <taxon>Bacteroidaceae</taxon>
        <taxon>Bacteroides</taxon>
    </lineage>
</organism>
<comment type="caution">
    <text evidence="6">The sequence shown here is derived from an EMBL/GenBank/DDBJ whole genome shotgun (WGS) entry which is preliminary data.</text>
</comment>
<dbReference type="RefSeq" id="WP_118264425.1">
    <property type="nucleotide sequence ID" value="NZ_CP072239.1"/>
</dbReference>
<reference evidence="6" key="1">
    <citation type="submission" date="2023-10" db="EMBL/GenBank/DDBJ databases">
        <title>Genome of Potential pathogenic bacteria in Crohn's disease.</title>
        <authorList>
            <person name="Rodriguez-Palacios A."/>
        </authorList>
    </citation>
    <scope>NUCLEOTIDE SEQUENCE</scope>
    <source>
        <strain evidence="6">CavFT-hAR50</strain>
    </source>
</reference>
<dbReference type="Pfam" id="PF01943">
    <property type="entry name" value="Polysacc_synt"/>
    <property type="match status" value="1"/>
</dbReference>
<feature type="transmembrane region" description="Helical" evidence="5">
    <location>
        <begin position="327"/>
        <end position="349"/>
    </location>
</feature>
<evidence type="ECO:0000256" key="3">
    <source>
        <dbReference type="ARBA" id="ARBA00022989"/>
    </source>
</evidence>
<evidence type="ECO:0000256" key="4">
    <source>
        <dbReference type="ARBA" id="ARBA00023136"/>
    </source>
</evidence>
<evidence type="ECO:0000313" key="7">
    <source>
        <dbReference type="Proteomes" id="UP001181247"/>
    </source>
</evidence>
<feature type="transmembrane region" description="Helical" evidence="5">
    <location>
        <begin position="113"/>
        <end position="132"/>
    </location>
</feature>
<feature type="transmembrane region" description="Helical" evidence="5">
    <location>
        <begin position="253"/>
        <end position="271"/>
    </location>
</feature>
<feature type="transmembrane region" description="Helical" evidence="5">
    <location>
        <begin position="443"/>
        <end position="462"/>
    </location>
</feature>
<dbReference type="GO" id="GO:0016020">
    <property type="term" value="C:membrane"/>
    <property type="evidence" value="ECO:0007669"/>
    <property type="project" value="UniProtKB-SubCell"/>
</dbReference>
<sequence>MGLKIIHNVLAKGGLTIFNLILPLAVMPYIYRVLDPHDLGMIEYATAIVTYFSIFGMLGIYNYGLREMSSIRNNLNSCAFLYRQLFTIGVLSNIFSATCLLLLSFFMDKLVKDIVYIQLLLIVSQIFYVEWVNEAFERYSFITLKTILVRGLGYLSIFGLVTSSNDYKTYVWILSITVFINYFISYLYVKKKLPIESVQVDWNFIKKIIFALFLILLLNNTNLLYTLLDRFMLGLKSDIYVAYYGVGQKLSDMLKAFLTIVVVVTIPRMSLQLNQNKERYLENINHLISFLFLLTLPIASLFFCLSKEIVILFAGENYLEAIPSLKIFAIRIVVIVLEAVLYNQIIFLYRREKDLLKLNALCGCLNLGLNGVLYSFLNPFLAILTTLVSELVFQILCIYYIRTKIGLYITYAKKSHLLYLLLSILFPLWIYVIHLFFTSAFVVIFFSCFLSLITYIIGLYLFKDKMFLLACEKIKDSIC</sequence>
<feature type="transmembrane region" description="Helical" evidence="5">
    <location>
        <begin position="380"/>
        <end position="401"/>
    </location>
</feature>
<feature type="transmembrane region" description="Helical" evidence="5">
    <location>
        <begin position="356"/>
        <end position="374"/>
    </location>
</feature>
<dbReference type="InterPro" id="IPR002797">
    <property type="entry name" value="Polysacc_synth"/>
</dbReference>
<dbReference type="InterPro" id="IPR052556">
    <property type="entry name" value="PolySynth_Transporter"/>
</dbReference>
<comment type="subcellular location">
    <subcellularLocation>
        <location evidence="1">Membrane</location>
        <topology evidence="1">Multi-pass membrane protein</topology>
    </subcellularLocation>
</comment>